<dbReference type="Proteomes" id="UP000014480">
    <property type="component" value="Unassembled WGS sequence"/>
</dbReference>
<evidence type="ECO:0000313" key="2">
    <source>
        <dbReference type="Proteomes" id="UP000014480"/>
    </source>
</evidence>
<evidence type="ECO:0000313" key="1">
    <source>
        <dbReference type="EMBL" id="TDZ16604.1"/>
    </source>
</evidence>
<name>A0A484FFK4_COLOR</name>
<comment type="caution">
    <text evidence="1">The sequence shown here is derived from an EMBL/GenBank/DDBJ whole genome shotgun (WGS) entry which is preliminary data.</text>
</comment>
<gene>
    <name evidence="1" type="ORF">Cob_v010518</name>
</gene>
<dbReference type="AlphaFoldDB" id="A0A484FFK4"/>
<proteinExistence type="predicted"/>
<protein>
    <submittedName>
        <fullName evidence="1">Uncharacterized protein</fullName>
    </submittedName>
</protein>
<reference evidence="2" key="2">
    <citation type="journal article" date="2019" name="Mol. Plant Microbe Interact.">
        <title>Genome sequence resources for four phytopathogenic fungi from the Colletotrichum orbiculare species complex.</title>
        <authorList>
            <person name="Gan P."/>
            <person name="Tsushima A."/>
            <person name="Narusaka M."/>
            <person name="Narusaka Y."/>
            <person name="Takano Y."/>
            <person name="Kubo Y."/>
            <person name="Shirasu K."/>
        </authorList>
    </citation>
    <scope>GENOME REANNOTATION</scope>
    <source>
        <strain evidence="2">104-T / ATCC 96160 / CBS 514.97 / LARS 414 / MAFF 240422</strain>
    </source>
</reference>
<sequence>MWRACPAKDESLTQKDEPANIIIEHIQARRGFIYNGRCPKYVTSFRAAIRAKEEHIGMQLGQKRESQDGRDGGPTSTFVPRLCVLLRSHNFCLDLSPEASAILLALPEKFRQGLGERQPRDLTSNDA</sequence>
<accession>A0A484FFK4</accession>
<reference evidence="2" key="1">
    <citation type="journal article" date="2013" name="New Phytol.">
        <title>Comparative genomic and transcriptomic analyses reveal the hemibiotrophic stage shift of Colletotrichum fungi.</title>
        <authorList>
            <person name="Gan P."/>
            <person name="Ikeda K."/>
            <person name="Irieda H."/>
            <person name="Narusaka M."/>
            <person name="O'Connell R.J."/>
            <person name="Narusaka Y."/>
            <person name="Takano Y."/>
            <person name="Kubo Y."/>
            <person name="Shirasu K."/>
        </authorList>
    </citation>
    <scope>NUCLEOTIDE SEQUENCE [LARGE SCALE GENOMIC DNA]</scope>
    <source>
        <strain evidence="2">104-T / ATCC 96160 / CBS 514.97 / LARS 414 / MAFF 240422</strain>
    </source>
</reference>
<dbReference type="EMBL" id="AMCV02000034">
    <property type="protein sequence ID" value="TDZ16604.1"/>
    <property type="molecule type" value="Genomic_DNA"/>
</dbReference>
<organism evidence="1 2">
    <name type="scientific">Colletotrichum orbiculare (strain 104-T / ATCC 96160 / CBS 514.97 / LARS 414 / MAFF 240422)</name>
    <name type="common">Cucumber anthracnose fungus</name>
    <name type="synonym">Colletotrichum lagenarium</name>
    <dbReference type="NCBI Taxonomy" id="1213857"/>
    <lineage>
        <taxon>Eukaryota</taxon>
        <taxon>Fungi</taxon>
        <taxon>Dikarya</taxon>
        <taxon>Ascomycota</taxon>
        <taxon>Pezizomycotina</taxon>
        <taxon>Sordariomycetes</taxon>
        <taxon>Hypocreomycetidae</taxon>
        <taxon>Glomerellales</taxon>
        <taxon>Glomerellaceae</taxon>
        <taxon>Colletotrichum</taxon>
        <taxon>Colletotrichum orbiculare species complex</taxon>
    </lineage>
</organism>
<keyword evidence="2" id="KW-1185">Reference proteome</keyword>